<dbReference type="Proteomes" id="UP000305067">
    <property type="component" value="Unassembled WGS sequence"/>
</dbReference>
<gene>
    <name evidence="5" type="ORF">BDV98DRAFT_635433</name>
</gene>
<dbReference type="InterPro" id="IPR050432">
    <property type="entry name" value="FAD-linked_Oxidoreductases_BP"/>
</dbReference>
<protein>
    <submittedName>
        <fullName evidence="5">FAD binding domain-containing protein</fullName>
    </submittedName>
</protein>
<dbReference type="Pfam" id="PF08031">
    <property type="entry name" value="BBE"/>
    <property type="match status" value="1"/>
</dbReference>
<dbReference type="InterPro" id="IPR016169">
    <property type="entry name" value="FAD-bd_PCMH_sub2"/>
</dbReference>
<sequence length="555" mass="61130">MKDGLSISLVLLLAVVANAQTASFDEVRDVFGEAASQHEPFSAPCFQDWDSAECITIRTNYLSGSFRTRVPSSMVQTQWETCQRSGEQCLLDASNPNNRPAVNQMTCARGSVPDYFVQVSNYSQVQEAFQFSRDTGVPILVKNTGHDYLGRSSGRGSLSLWTHNLKQIAFHRDFKAEGCSKTYETAITIGAGVQFTELYAFADANNVTVIGGEKLLGGGGHGPLTNTLGMAADRALQFRVVTPDGQYRTVNACQNEDLFIALRGGGGGFAVILEMTYLATPRVTLQAIFLSFPGTPDTTKELFFVLIDNGLRWSQEGWGGFTTTGVFIYINPVLNATQAVESMTPIAELSERLKTAGVTNVSLTQATFPSYLSWYRVFFAANIAAQGINMPFSSRLVPKTSFATAESRAELLAAYEAAYKITPRLIIHSVTPASYAGDGQTSMTPAWRNSVFHTTMVDTWRWNATRAEKLAGYRKVGESADHLRRITPDASYSNEADIYEPNHKVAHWGSNYDKLLSIKNKYDPERLLDCWHCVGFDPSSPRFGCYFSEAEVKGR</sequence>
<dbReference type="InterPro" id="IPR036318">
    <property type="entry name" value="FAD-bd_PCMH-like_sf"/>
</dbReference>
<evidence type="ECO:0000256" key="1">
    <source>
        <dbReference type="ARBA" id="ARBA00005466"/>
    </source>
</evidence>
<name>A0A5C3Q6G2_9AGAR</name>
<dbReference type="EMBL" id="ML178855">
    <property type="protein sequence ID" value="TFK96757.1"/>
    <property type="molecule type" value="Genomic_DNA"/>
</dbReference>
<feature type="domain" description="FAD-binding PCMH-type" evidence="4">
    <location>
        <begin position="109"/>
        <end position="282"/>
    </location>
</feature>
<evidence type="ECO:0000256" key="3">
    <source>
        <dbReference type="SAM" id="SignalP"/>
    </source>
</evidence>
<dbReference type="SUPFAM" id="SSF56176">
    <property type="entry name" value="FAD-binding/transporter-associated domain-like"/>
    <property type="match status" value="1"/>
</dbReference>
<dbReference type="AlphaFoldDB" id="A0A5C3Q6G2"/>
<dbReference type="STRING" id="1884261.A0A5C3Q6G2"/>
<dbReference type="InterPro" id="IPR006094">
    <property type="entry name" value="Oxid_FAD_bind_N"/>
</dbReference>
<dbReference type="InterPro" id="IPR016166">
    <property type="entry name" value="FAD-bd_PCMH"/>
</dbReference>
<dbReference type="Gene3D" id="3.30.465.10">
    <property type="match status" value="1"/>
</dbReference>
<dbReference type="Pfam" id="PF01565">
    <property type="entry name" value="FAD_binding_4"/>
    <property type="match status" value="1"/>
</dbReference>
<dbReference type="PANTHER" id="PTHR13878:SF91">
    <property type="entry name" value="FAD BINDING DOMAIN PROTEIN (AFU_ORTHOLOGUE AFUA_6G12070)-RELATED"/>
    <property type="match status" value="1"/>
</dbReference>
<dbReference type="GO" id="GO:0016491">
    <property type="term" value="F:oxidoreductase activity"/>
    <property type="evidence" value="ECO:0007669"/>
    <property type="project" value="UniProtKB-KW"/>
</dbReference>
<dbReference type="OrthoDB" id="9983560at2759"/>
<feature type="chain" id="PRO_5023091096" evidence="3">
    <location>
        <begin position="20"/>
        <end position="555"/>
    </location>
</feature>
<feature type="signal peptide" evidence="3">
    <location>
        <begin position="1"/>
        <end position="19"/>
    </location>
</feature>
<dbReference type="PANTHER" id="PTHR13878">
    <property type="entry name" value="GULONOLACTONE OXIDASE"/>
    <property type="match status" value="1"/>
</dbReference>
<keyword evidence="3" id="KW-0732">Signal</keyword>
<keyword evidence="6" id="KW-1185">Reference proteome</keyword>
<evidence type="ECO:0000256" key="2">
    <source>
        <dbReference type="ARBA" id="ARBA00023002"/>
    </source>
</evidence>
<evidence type="ECO:0000313" key="6">
    <source>
        <dbReference type="Proteomes" id="UP000305067"/>
    </source>
</evidence>
<reference evidence="5 6" key="1">
    <citation type="journal article" date="2019" name="Nat. Ecol. Evol.">
        <title>Megaphylogeny resolves global patterns of mushroom evolution.</title>
        <authorList>
            <person name="Varga T."/>
            <person name="Krizsan K."/>
            <person name="Foldi C."/>
            <person name="Dima B."/>
            <person name="Sanchez-Garcia M."/>
            <person name="Sanchez-Ramirez S."/>
            <person name="Szollosi G.J."/>
            <person name="Szarkandi J.G."/>
            <person name="Papp V."/>
            <person name="Albert L."/>
            <person name="Andreopoulos W."/>
            <person name="Angelini C."/>
            <person name="Antonin V."/>
            <person name="Barry K.W."/>
            <person name="Bougher N.L."/>
            <person name="Buchanan P."/>
            <person name="Buyck B."/>
            <person name="Bense V."/>
            <person name="Catcheside P."/>
            <person name="Chovatia M."/>
            <person name="Cooper J."/>
            <person name="Damon W."/>
            <person name="Desjardin D."/>
            <person name="Finy P."/>
            <person name="Geml J."/>
            <person name="Haridas S."/>
            <person name="Hughes K."/>
            <person name="Justo A."/>
            <person name="Karasinski D."/>
            <person name="Kautmanova I."/>
            <person name="Kiss B."/>
            <person name="Kocsube S."/>
            <person name="Kotiranta H."/>
            <person name="LaButti K.M."/>
            <person name="Lechner B.E."/>
            <person name="Liimatainen K."/>
            <person name="Lipzen A."/>
            <person name="Lukacs Z."/>
            <person name="Mihaltcheva S."/>
            <person name="Morgado L.N."/>
            <person name="Niskanen T."/>
            <person name="Noordeloos M.E."/>
            <person name="Ohm R.A."/>
            <person name="Ortiz-Santana B."/>
            <person name="Ovrebo C."/>
            <person name="Racz N."/>
            <person name="Riley R."/>
            <person name="Savchenko A."/>
            <person name="Shiryaev A."/>
            <person name="Soop K."/>
            <person name="Spirin V."/>
            <person name="Szebenyi C."/>
            <person name="Tomsovsky M."/>
            <person name="Tulloss R.E."/>
            <person name="Uehling J."/>
            <person name="Grigoriev I.V."/>
            <person name="Vagvolgyi C."/>
            <person name="Papp T."/>
            <person name="Martin F.M."/>
            <person name="Miettinen O."/>
            <person name="Hibbett D.S."/>
            <person name="Nagy L.G."/>
        </authorList>
    </citation>
    <scope>NUCLEOTIDE SEQUENCE [LARGE SCALE GENOMIC DNA]</scope>
    <source>
        <strain evidence="5 6">CBS 309.79</strain>
    </source>
</reference>
<organism evidence="5 6">
    <name type="scientific">Pterulicium gracile</name>
    <dbReference type="NCBI Taxonomy" id="1884261"/>
    <lineage>
        <taxon>Eukaryota</taxon>
        <taxon>Fungi</taxon>
        <taxon>Dikarya</taxon>
        <taxon>Basidiomycota</taxon>
        <taxon>Agaricomycotina</taxon>
        <taxon>Agaricomycetes</taxon>
        <taxon>Agaricomycetidae</taxon>
        <taxon>Agaricales</taxon>
        <taxon>Pleurotineae</taxon>
        <taxon>Pterulaceae</taxon>
        <taxon>Pterulicium</taxon>
    </lineage>
</organism>
<dbReference type="InterPro" id="IPR012951">
    <property type="entry name" value="BBE"/>
</dbReference>
<comment type="similarity">
    <text evidence="1">Belongs to the oxygen-dependent FAD-linked oxidoreductase family.</text>
</comment>
<evidence type="ECO:0000259" key="4">
    <source>
        <dbReference type="PROSITE" id="PS51387"/>
    </source>
</evidence>
<evidence type="ECO:0000313" key="5">
    <source>
        <dbReference type="EMBL" id="TFK96757.1"/>
    </source>
</evidence>
<proteinExistence type="inferred from homology"/>
<dbReference type="PROSITE" id="PS51387">
    <property type="entry name" value="FAD_PCMH"/>
    <property type="match status" value="1"/>
</dbReference>
<accession>A0A5C3Q6G2</accession>
<keyword evidence="2" id="KW-0560">Oxidoreductase</keyword>
<dbReference type="GO" id="GO:0071949">
    <property type="term" value="F:FAD binding"/>
    <property type="evidence" value="ECO:0007669"/>
    <property type="project" value="InterPro"/>
</dbReference>